<dbReference type="InterPro" id="IPR029061">
    <property type="entry name" value="THDP-binding"/>
</dbReference>
<dbReference type="Pfam" id="PF02776">
    <property type="entry name" value="TPP_enzyme_N"/>
    <property type="match status" value="1"/>
</dbReference>
<evidence type="ECO:0000259" key="6">
    <source>
        <dbReference type="Pfam" id="PF02775"/>
    </source>
</evidence>
<dbReference type="RefSeq" id="WP_344720798.1">
    <property type="nucleotide sequence ID" value="NZ_BAAAUS010000007.1"/>
</dbReference>
<evidence type="ECO:0000313" key="9">
    <source>
        <dbReference type="Proteomes" id="UP001597114"/>
    </source>
</evidence>
<dbReference type="EMBL" id="JBHUCO010000073">
    <property type="protein sequence ID" value="MFD1523998.1"/>
    <property type="molecule type" value="Genomic_DNA"/>
</dbReference>
<evidence type="ECO:0000256" key="3">
    <source>
        <dbReference type="ARBA" id="ARBA00023052"/>
    </source>
</evidence>
<feature type="domain" description="Thiamine pyrophosphate enzyme central" evidence="5">
    <location>
        <begin position="185"/>
        <end position="316"/>
    </location>
</feature>
<dbReference type="SUPFAM" id="SSF52518">
    <property type="entry name" value="Thiamin diphosphate-binding fold (THDP-binding)"/>
    <property type="match status" value="2"/>
</dbReference>
<dbReference type="Gene3D" id="3.40.50.970">
    <property type="match status" value="2"/>
</dbReference>
<dbReference type="InterPro" id="IPR045229">
    <property type="entry name" value="TPP_enz"/>
</dbReference>
<feature type="domain" description="Thiamine pyrophosphate enzyme TPP-binding" evidence="6">
    <location>
        <begin position="381"/>
        <end position="527"/>
    </location>
</feature>
<name>A0ABW4FAB5_9PSEU</name>
<evidence type="ECO:0000313" key="8">
    <source>
        <dbReference type="EMBL" id="MFD1523998.1"/>
    </source>
</evidence>
<dbReference type="Proteomes" id="UP001597114">
    <property type="component" value="Unassembled WGS sequence"/>
</dbReference>
<sequence>MKLYQALADALIEQDEAPVFGLMGDANMLYVSAFRERGGRFVAAAHETGAVAMADSWSRATGRIGLSTVTHGPGVTNALTGLVEAVRSRSHVLLLTGATPAEPTHFQRLDLSTFAAAAGAGFERVYRPESLYRDLSRALQRIVAEDRPVLLDVPFDLLLASVSVDPAALRAPSHRARSVAGEMQLDAALGLIVSAKRPVILAGRGAVTAGAARSLAELSELIGAPLATSVLAKDLFAGHPGNLGICGNLAHSAASTVLAEADCIVAFGASLNMHTTMRGELTSGKKIVQIDSDPGRFGWYLRPDEAVVGDADDVASVLIALLREAGHTSQRAWLDRAQGLIADVDPRSEFQDRSNGRTIDVRVAAAEVDERLPARRNVVSDIGRFVNAAWPYIHTDDASRFTAMGGFGAIGLGLAGAIGMAVARPDAPTVCLVGDGGFMMNPAELATAVREQLPVIVVVFDDGAYGAEYHKFVVHGVDPAHSYMSWPDIERVAEGLGAEAMSVAKTSDFDAVSELLANRTRPLVLDIRLDPTVDIVA</sequence>
<dbReference type="InterPro" id="IPR029035">
    <property type="entry name" value="DHS-like_NAD/FAD-binding_dom"/>
</dbReference>
<protein>
    <submittedName>
        <fullName evidence="8">Thiamine pyrophosphate-binding protein</fullName>
    </submittedName>
</protein>
<dbReference type="InterPro" id="IPR012001">
    <property type="entry name" value="Thiamin_PyroP_enz_TPP-bd_dom"/>
</dbReference>
<dbReference type="CDD" id="cd07035">
    <property type="entry name" value="TPP_PYR_POX_like"/>
    <property type="match status" value="1"/>
</dbReference>
<dbReference type="PROSITE" id="PS00187">
    <property type="entry name" value="TPP_ENZYMES"/>
    <property type="match status" value="1"/>
</dbReference>
<evidence type="ECO:0000259" key="7">
    <source>
        <dbReference type="Pfam" id="PF02776"/>
    </source>
</evidence>
<proteinExistence type="inferred from homology"/>
<dbReference type="InterPro" id="IPR012000">
    <property type="entry name" value="Thiamin_PyroP_enz_cen_dom"/>
</dbReference>
<evidence type="ECO:0000259" key="5">
    <source>
        <dbReference type="Pfam" id="PF00205"/>
    </source>
</evidence>
<evidence type="ECO:0000256" key="1">
    <source>
        <dbReference type="ARBA" id="ARBA00001964"/>
    </source>
</evidence>
<feature type="domain" description="Thiamine pyrophosphate enzyme N-terminal TPP-binding" evidence="7">
    <location>
        <begin position="1"/>
        <end position="110"/>
    </location>
</feature>
<reference evidence="9" key="1">
    <citation type="journal article" date="2019" name="Int. J. Syst. Evol. Microbiol.">
        <title>The Global Catalogue of Microorganisms (GCM) 10K type strain sequencing project: providing services to taxonomists for standard genome sequencing and annotation.</title>
        <authorList>
            <consortium name="The Broad Institute Genomics Platform"/>
            <consortium name="The Broad Institute Genome Sequencing Center for Infectious Disease"/>
            <person name="Wu L."/>
            <person name="Ma J."/>
        </authorList>
    </citation>
    <scope>NUCLEOTIDE SEQUENCE [LARGE SCALE GENOMIC DNA]</scope>
    <source>
        <strain evidence="9">CCM 7043</strain>
    </source>
</reference>
<dbReference type="SUPFAM" id="SSF52467">
    <property type="entry name" value="DHS-like NAD/FAD-binding domain"/>
    <property type="match status" value="1"/>
</dbReference>
<evidence type="ECO:0000256" key="4">
    <source>
        <dbReference type="RuleBase" id="RU362132"/>
    </source>
</evidence>
<keyword evidence="9" id="KW-1185">Reference proteome</keyword>
<accession>A0ABW4FAB5</accession>
<comment type="caution">
    <text evidence="8">The sequence shown here is derived from an EMBL/GenBank/DDBJ whole genome shotgun (WGS) entry which is preliminary data.</text>
</comment>
<dbReference type="Pfam" id="PF00205">
    <property type="entry name" value="TPP_enzyme_M"/>
    <property type="match status" value="1"/>
</dbReference>
<dbReference type="Pfam" id="PF02775">
    <property type="entry name" value="TPP_enzyme_C"/>
    <property type="match status" value="1"/>
</dbReference>
<gene>
    <name evidence="8" type="ORF">ACFSJD_41380</name>
</gene>
<dbReference type="InterPro" id="IPR011766">
    <property type="entry name" value="TPP_enzyme_TPP-bd"/>
</dbReference>
<organism evidence="8 9">
    <name type="scientific">Pseudonocardia yunnanensis</name>
    <dbReference type="NCBI Taxonomy" id="58107"/>
    <lineage>
        <taxon>Bacteria</taxon>
        <taxon>Bacillati</taxon>
        <taxon>Actinomycetota</taxon>
        <taxon>Actinomycetes</taxon>
        <taxon>Pseudonocardiales</taxon>
        <taxon>Pseudonocardiaceae</taxon>
        <taxon>Pseudonocardia</taxon>
    </lineage>
</organism>
<dbReference type="CDD" id="cd00568">
    <property type="entry name" value="TPP_enzymes"/>
    <property type="match status" value="1"/>
</dbReference>
<dbReference type="PANTHER" id="PTHR18968">
    <property type="entry name" value="THIAMINE PYROPHOSPHATE ENZYMES"/>
    <property type="match status" value="1"/>
</dbReference>
<comment type="similarity">
    <text evidence="2 4">Belongs to the TPP enzyme family.</text>
</comment>
<keyword evidence="3 4" id="KW-0786">Thiamine pyrophosphate</keyword>
<dbReference type="InterPro" id="IPR000399">
    <property type="entry name" value="TPP-bd_CS"/>
</dbReference>
<comment type="cofactor">
    <cofactor evidence="1">
        <name>thiamine diphosphate</name>
        <dbReference type="ChEBI" id="CHEBI:58937"/>
    </cofactor>
</comment>
<dbReference type="PANTHER" id="PTHR18968:SF13">
    <property type="entry name" value="ACETOLACTATE SYNTHASE CATALYTIC SUBUNIT, MITOCHONDRIAL"/>
    <property type="match status" value="1"/>
</dbReference>
<evidence type="ECO:0000256" key="2">
    <source>
        <dbReference type="ARBA" id="ARBA00007812"/>
    </source>
</evidence>
<dbReference type="Gene3D" id="3.40.50.1220">
    <property type="entry name" value="TPP-binding domain"/>
    <property type="match status" value="1"/>
</dbReference>